<reference evidence="2" key="2">
    <citation type="submission" date="2021-09" db="EMBL/GenBank/DDBJ databases">
        <authorList>
            <person name="Jia N."/>
            <person name="Wang J."/>
            <person name="Shi W."/>
            <person name="Du L."/>
            <person name="Sun Y."/>
            <person name="Zhan W."/>
            <person name="Jiang J."/>
            <person name="Wang Q."/>
            <person name="Zhang B."/>
            <person name="Ji P."/>
            <person name="Sakyi L.B."/>
            <person name="Cui X."/>
            <person name="Yuan T."/>
            <person name="Jiang B."/>
            <person name="Yang W."/>
            <person name="Lam T.T.-Y."/>
            <person name="Chang Q."/>
            <person name="Ding S."/>
            <person name="Wang X."/>
            <person name="Zhu J."/>
            <person name="Ruan X."/>
            <person name="Zhao L."/>
            <person name="Wei J."/>
            <person name="Que T."/>
            <person name="Du C."/>
            <person name="Cheng J."/>
            <person name="Dai P."/>
            <person name="Han X."/>
            <person name="Huang E."/>
            <person name="Gao Y."/>
            <person name="Liu J."/>
            <person name="Shao H."/>
            <person name="Ye R."/>
            <person name="Li L."/>
            <person name="Wei W."/>
            <person name="Wang X."/>
            <person name="Wang C."/>
            <person name="Huo Q."/>
            <person name="Li W."/>
            <person name="Guo W."/>
            <person name="Chen H."/>
            <person name="Chen S."/>
            <person name="Zhou L."/>
            <person name="Zhou L."/>
            <person name="Ni X."/>
            <person name="Tian J."/>
            <person name="Zhou Y."/>
            <person name="Sheng Y."/>
            <person name="Liu T."/>
            <person name="Pan Y."/>
            <person name="Xia L."/>
            <person name="Li J."/>
            <person name="Zhao F."/>
            <person name="Cao W."/>
        </authorList>
    </citation>
    <scope>NUCLEOTIDE SEQUENCE</scope>
    <source>
        <strain evidence="2">Rmic-2018</strain>
        <tissue evidence="2">Larvae</tissue>
    </source>
</reference>
<dbReference type="AlphaFoldDB" id="A0A9J6DBE7"/>
<evidence type="ECO:0000256" key="1">
    <source>
        <dbReference type="SAM" id="MobiDB-lite"/>
    </source>
</evidence>
<name>A0A9J6DBE7_RHIMP</name>
<evidence type="ECO:0000313" key="3">
    <source>
        <dbReference type="Proteomes" id="UP000821866"/>
    </source>
</evidence>
<reference evidence="2" key="1">
    <citation type="journal article" date="2020" name="Cell">
        <title>Large-Scale Comparative Analyses of Tick Genomes Elucidate Their Genetic Diversity and Vector Capacities.</title>
        <authorList>
            <consortium name="Tick Genome and Microbiome Consortium (TIGMIC)"/>
            <person name="Jia N."/>
            <person name="Wang J."/>
            <person name="Shi W."/>
            <person name="Du L."/>
            <person name="Sun Y."/>
            <person name="Zhan W."/>
            <person name="Jiang J.F."/>
            <person name="Wang Q."/>
            <person name="Zhang B."/>
            <person name="Ji P."/>
            <person name="Bell-Sakyi L."/>
            <person name="Cui X.M."/>
            <person name="Yuan T.T."/>
            <person name="Jiang B.G."/>
            <person name="Yang W.F."/>
            <person name="Lam T.T."/>
            <person name="Chang Q.C."/>
            <person name="Ding S.J."/>
            <person name="Wang X.J."/>
            <person name="Zhu J.G."/>
            <person name="Ruan X.D."/>
            <person name="Zhao L."/>
            <person name="Wei J.T."/>
            <person name="Ye R.Z."/>
            <person name="Que T.C."/>
            <person name="Du C.H."/>
            <person name="Zhou Y.H."/>
            <person name="Cheng J.X."/>
            <person name="Dai P.F."/>
            <person name="Guo W.B."/>
            <person name="Han X.H."/>
            <person name="Huang E.J."/>
            <person name="Li L.F."/>
            <person name="Wei W."/>
            <person name="Gao Y.C."/>
            <person name="Liu J.Z."/>
            <person name="Shao H.Z."/>
            <person name="Wang X."/>
            <person name="Wang C.C."/>
            <person name="Yang T.C."/>
            <person name="Huo Q.B."/>
            <person name="Li W."/>
            <person name="Chen H.Y."/>
            <person name="Chen S.E."/>
            <person name="Zhou L.G."/>
            <person name="Ni X.B."/>
            <person name="Tian J.H."/>
            <person name="Sheng Y."/>
            <person name="Liu T."/>
            <person name="Pan Y.S."/>
            <person name="Xia L.Y."/>
            <person name="Li J."/>
            <person name="Zhao F."/>
            <person name="Cao W.C."/>
        </authorList>
    </citation>
    <scope>NUCLEOTIDE SEQUENCE</scope>
    <source>
        <strain evidence="2">Rmic-2018</strain>
    </source>
</reference>
<proteinExistence type="predicted"/>
<feature type="region of interest" description="Disordered" evidence="1">
    <location>
        <begin position="57"/>
        <end position="89"/>
    </location>
</feature>
<accession>A0A9J6DBE7</accession>
<keyword evidence="3" id="KW-1185">Reference proteome</keyword>
<evidence type="ECO:0000313" key="2">
    <source>
        <dbReference type="EMBL" id="KAH8019339.1"/>
    </source>
</evidence>
<protein>
    <submittedName>
        <fullName evidence="2">Uncharacterized protein</fullName>
    </submittedName>
</protein>
<sequence>MPVKCIAKHTDQLFNRRRCWTLRQQRAAQAHKRCIVPGQKNLRRLGNTDPITLAQTKLQGHARGSSPGRGKKKVSGRANSRETGGTVGGPQVAVDGYAWRGIDCLPATRRFRRSRQGHGFGHRHLAALVATEEGPIRAEGNAIELKLLLRNERQTGTRLAKNGPGFSSAENATHRGLYTLLFTVTYAARRLNLLERRIASENAVVSTRICTHVCGNNRFENPRGRRSRTCRRADFSLKRVRKRRLTSLRKSRLDETTFQVNPHEENFPSRKCR</sequence>
<gene>
    <name evidence="2" type="ORF">HPB51_019170</name>
</gene>
<dbReference type="EMBL" id="JABSTU010000010">
    <property type="protein sequence ID" value="KAH8019339.1"/>
    <property type="molecule type" value="Genomic_DNA"/>
</dbReference>
<dbReference type="Proteomes" id="UP000821866">
    <property type="component" value="Chromosome 8"/>
</dbReference>
<comment type="caution">
    <text evidence="2">The sequence shown here is derived from an EMBL/GenBank/DDBJ whole genome shotgun (WGS) entry which is preliminary data.</text>
</comment>
<organism evidence="2 3">
    <name type="scientific">Rhipicephalus microplus</name>
    <name type="common">Cattle tick</name>
    <name type="synonym">Boophilus microplus</name>
    <dbReference type="NCBI Taxonomy" id="6941"/>
    <lineage>
        <taxon>Eukaryota</taxon>
        <taxon>Metazoa</taxon>
        <taxon>Ecdysozoa</taxon>
        <taxon>Arthropoda</taxon>
        <taxon>Chelicerata</taxon>
        <taxon>Arachnida</taxon>
        <taxon>Acari</taxon>
        <taxon>Parasitiformes</taxon>
        <taxon>Ixodida</taxon>
        <taxon>Ixodoidea</taxon>
        <taxon>Ixodidae</taxon>
        <taxon>Rhipicephalinae</taxon>
        <taxon>Rhipicephalus</taxon>
        <taxon>Boophilus</taxon>
    </lineage>
</organism>